<reference evidence="2 3" key="2">
    <citation type="journal article" date="2012" name="Stand. Genomic Sci.">
        <title>Complete genome sequence of the termite hindgut bacterium Spirochaeta coccoides type strain (SPN1(T)), reclassification in the genus Sphaerochaeta as Sphaerochaeta coccoides comb. nov. and emendations of the family Spirochaetaceae and the genus Sphaerochaeta.</title>
        <authorList>
            <person name="Abt B."/>
            <person name="Han C."/>
            <person name="Scheuner C."/>
            <person name="Lu M."/>
            <person name="Lapidus A."/>
            <person name="Nolan M."/>
            <person name="Lucas S."/>
            <person name="Hammon N."/>
            <person name="Deshpande S."/>
            <person name="Cheng J.F."/>
            <person name="Tapia R."/>
            <person name="Goodwin L.A."/>
            <person name="Pitluck S."/>
            <person name="Liolios K."/>
            <person name="Pagani I."/>
            <person name="Ivanova N."/>
            <person name="Mavromatis K."/>
            <person name="Mikhailova N."/>
            <person name="Huntemann M."/>
            <person name="Pati A."/>
            <person name="Chen A."/>
            <person name="Palaniappan K."/>
            <person name="Land M."/>
            <person name="Hauser L."/>
            <person name="Brambilla E.M."/>
            <person name="Rohde M."/>
            <person name="Spring S."/>
            <person name="Gronow S."/>
            <person name="Goker M."/>
            <person name="Woyke T."/>
            <person name="Bristow J."/>
            <person name="Eisen J.A."/>
            <person name="Markowitz V."/>
            <person name="Hugenholtz P."/>
            <person name="Kyrpides N.C."/>
            <person name="Klenk H.P."/>
            <person name="Detter J.C."/>
        </authorList>
    </citation>
    <scope>NUCLEOTIDE SEQUENCE [LARGE SCALE GENOMIC DNA]</scope>
    <source>
        <strain evidence="3">ATCC BAA-1237 / DSM 17374 / SPN1</strain>
    </source>
</reference>
<protein>
    <recommendedName>
        <fullName evidence="1">chorismate mutase</fullName>
        <ecNumber evidence="1">5.4.99.5</ecNumber>
    </recommendedName>
</protein>
<reference evidence="3" key="1">
    <citation type="submission" date="2011-04" db="EMBL/GenBank/DDBJ databases">
        <title>The complete genome of Spirochaeta coccoides DSM 17374.</title>
        <authorList>
            <person name="Lucas S."/>
            <person name="Copeland A."/>
            <person name="Lapidus A."/>
            <person name="Bruce D."/>
            <person name="Goodwin L."/>
            <person name="Pitluck S."/>
            <person name="Peters L."/>
            <person name="Kyrpides N."/>
            <person name="Mavromatis K."/>
            <person name="Pagani I."/>
            <person name="Ivanova N."/>
            <person name="Ovchinnikova G."/>
            <person name="Lu M."/>
            <person name="Detter J.C."/>
            <person name="Tapia R."/>
            <person name="Han C."/>
            <person name="Land M."/>
            <person name="Hauser L."/>
            <person name="Markowitz V."/>
            <person name="Cheng J.-F."/>
            <person name="Hugenholtz P."/>
            <person name="Woyke T."/>
            <person name="Wu D."/>
            <person name="Spring S."/>
            <person name="Schroeder M."/>
            <person name="Brambilla E."/>
            <person name="Klenk H.-P."/>
            <person name="Eisen J.A."/>
        </authorList>
    </citation>
    <scope>NUCLEOTIDE SEQUENCE [LARGE SCALE GENOMIC DNA]</scope>
    <source>
        <strain evidence="3">ATCC BAA-1237 / DSM 17374 / SPN1</strain>
    </source>
</reference>
<dbReference type="PROSITE" id="PS51167">
    <property type="entry name" value="CHORISMATE_MUT_1"/>
    <property type="match status" value="1"/>
</dbReference>
<organism evidence="2 3">
    <name type="scientific">Parasphaerochaeta coccoides (strain ATCC BAA-1237 / DSM 17374 / SPN1)</name>
    <name type="common">Sphaerochaeta coccoides</name>
    <dbReference type="NCBI Taxonomy" id="760011"/>
    <lineage>
        <taxon>Bacteria</taxon>
        <taxon>Pseudomonadati</taxon>
        <taxon>Spirochaetota</taxon>
        <taxon>Spirochaetia</taxon>
        <taxon>Spirochaetales</taxon>
        <taxon>Sphaerochaetaceae</taxon>
        <taxon>Parasphaerochaeta</taxon>
    </lineage>
</organism>
<dbReference type="Proteomes" id="UP000007939">
    <property type="component" value="Chromosome"/>
</dbReference>
<keyword evidence="1" id="KW-0028">Amino-acid biosynthesis</keyword>
<dbReference type="Pfam" id="PF07736">
    <property type="entry name" value="CM_1"/>
    <property type="match status" value="1"/>
</dbReference>
<dbReference type="AlphaFoldDB" id="F4GK06"/>
<keyword evidence="3" id="KW-1185">Reference proteome</keyword>
<dbReference type="eggNOG" id="COG4401">
    <property type="taxonomic scope" value="Bacteria"/>
</dbReference>
<dbReference type="PANTHER" id="PTHR21164:SF0">
    <property type="entry name" value="CHORISMATE MUTASE AROH"/>
    <property type="match status" value="1"/>
</dbReference>
<comment type="catalytic activity">
    <reaction evidence="1">
        <text>chorismate = prephenate</text>
        <dbReference type="Rhea" id="RHEA:13897"/>
        <dbReference type="ChEBI" id="CHEBI:29748"/>
        <dbReference type="ChEBI" id="CHEBI:29934"/>
        <dbReference type="EC" id="5.4.99.5"/>
    </reaction>
</comment>
<evidence type="ECO:0000313" key="3">
    <source>
        <dbReference type="Proteomes" id="UP000007939"/>
    </source>
</evidence>
<dbReference type="GO" id="GO:0009073">
    <property type="term" value="P:aromatic amino acid family biosynthetic process"/>
    <property type="evidence" value="ECO:0007669"/>
    <property type="project" value="UniProtKB-UniRule"/>
</dbReference>
<dbReference type="STRING" id="760011.Spico_0550"/>
<dbReference type="InterPro" id="IPR008243">
    <property type="entry name" value="Chorismate_mutase_AroH"/>
</dbReference>
<dbReference type="Gene3D" id="3.30.1330.40">
    <property type="entry name" value="RutC-like"/>
    <property type="match status" value="1"/>
</dbReference>
<evidence type="ECO:0000313" key="2">
    <source>
        <dbReference type="EMBL" id="AEC01778.1"/>
    </source>
</evidence>
<keyword evidence="1" id="KW-0057">Aromatic amino acid biosynthesis</keyword>
<sequence>MQSPTYTALRGAIQVEHDVPEDVDNAVKRLFSELLLVNAIDETDIGMIFFTMTSDLHSRNPAASLRKFFPKVSTTALFCMQEAEIDGMLEKVIRILIVTTYPLGRHGENVYMDGARVLRPEFAR</sequence>
<dbReference type="SUPFAM" id="SSF55298">
    <property type="entry name" value="YjgF-like"/>
    <property type="match status" value="1"/>
</dbReference>
<dbReference type="RefSeq" id="WP_013739174.1">
    <property type="nucleotide sequence ID" value="NC_015436.1"/>
</dbReference>
<dbReference type="EC" id="5.4.99.5" evidence="1"/>
<dbReference type="KEGG" id="scc:Spico_0550"/>
<dbReference type="GO" id="GO:0004106">
    <property type="term" value="F:chorismate mutase activity"/>
    <property type="evidence" value="ECO:0007669"/>
    <property type="project" value="UniProtKB-EC"/>
</dbReference>
<name>F4GK06_PARC1</name>
<accession>F4GK06</accession>
<dbReference type="HOGENOM" id="CLU_133236_1_0_12"/>
<dbReference type="EMBL" id="CP002659">
    <property type="protein sequence ID" value="AEC01778.1"/>
    <property type="molecule type" value="Genomic_DNA"/>
</dbReference>
<dbReference type="PANTHER" id="PTHR21164">
    <property type="entry name" value="CHORISMATE MUTASE"/>
    <property type="match status" value="1"/>
</dbReference>
<keyword evidence="1" id="KW-0413">Isomerase</keyword>
<evidence type="ECO:0000256" key="1">
    <source>
        <dbReference type="PROSITE-ProRule" id="PRU00514"/>
    </source>
</evidence>
<proteinExistence type="predicted"/>
<dbReference type="InterPro" id="IPR035959">
    <property type="entry name" value="RutC-like_sf"/>
</dbReference>
<gene>
    <name evidence="2" type="ordered locus">Spico_0550</name>
</gene>
<dbReference type="GO" id="GO:0046417">
    <property type="term" value="P:chorismate metabolic process"/>
    <property type="evidence" value="ECO:0007669"/>
    <property type="project" value="TreeGrafter"/>
</dbReference>
<dbReference type="GO" id="GO:0008652">
    <property type="term" value="P:amino acid biosynthetic process"/>
    <property type="evidence" value="ECO:0007669"/>
    <property type="project" value="UniProtKB-UniRule"/>
</dbReference>